<feature type="transmembrane region" description="Helical" evidence="8">
    <location>
        <begin position="351"/>
        <end position="368"/>
    </location>
</feature>
<protein>
    <recommendedName>
        <fullName evidence="9">Major facilitator superfamily (MFS) profile domain-containing protein</fullName>
    </recommendedName>
</protein>
<evidence type="ECO:0000256" key="3">
    <source>
        <dbReference type="ARBA" id="ARBA00022692"/>
    </source>
</evidence>
<dbReference type="PANTHER" id="PTHR11662">
    <property type="entry name" value="SOLUTE CARRIER FAMILY 17"/>
    <property type="match status" value="1"/>
</dbReference>
<evidence type="ECO:0000256" key="6">
    <source>
        <dbReference type="ARBA" id="ARBA00023136"/>
    </source>
</evidence>
<name>A0A7R8UE52_HERIL</name>
<evidence type="ECO:0000256" key="7">
    <source>
        <dbReference type="SAM" id="MobiDB-lite"/>
    </source>
</evidence>
<dbReference type="InterPro" id="IPR036259">
    <property type="entry name" value="MFS_trans_sf"/>
</dbReference>
<dbReference type="Pfam" id="PF07690">
    <property type="entry name" value="MFS_1"/>
    <property type="match status" value="1"/>
</dbReference>
<feature type="transmembrane region" description="Helical" evidence="8">
    <location>
        <begin position="415"/>
        <end position="436"/>
    </location>
</feature>
<reference evidence="10 11" key="1">
    <citation type="submission" date="2020-11" db="EMBL/GenBank/DDBJ databases">
        <authorList>
            <person name="Wallbank WR R."/>
            <person name="Pardo Diaz C."/>
            <person name="Kozak K."/>
            <person name="Martin S."/>
            <person name="Jiggins C."/>
            <person name="Moest M."/>
            <person name="Warren A I."/>
            <person name="Generalovic N T."/>
            <person name="Byers J.R.P. K."/>
            <person name="Montejo-Kovacevich G."/>
            <person name="Yen C E."/>
        </authorList>
    </citation>
    <scope>NUCLEOTIDE SEQUENCE [LARGE SCALE GENOMIC DNA]</scope>
</reference>
<dbReference type="FunCoup" id="A0A7R8UE52">
    <property type="interactions" value="114"/>
</dbReference>
<feature type="transmembrane region" description="Helical" evidence="8">
    <location>
        <begin position="288"/>
        <end position="313"/>
    </location>
</feature>
<keyword evidence="2" id="KW-0813">Transport</keyword>
<evidence type="ECO:0000256" key="1">
    <source>
        <dbReference type="ARBA" id="ARBA00004141"/>
    </source>
</evidence>
<dbReference type="AlphaFoldDB" id="A0A7R8UE52"/>
<keyword evidence="5 8" id="KW-1133">Transmembrane helix</keyword>
<dbReference type="CDD" id="cd17318">
    <property type="entry name" value="MFS_SLC17"/>
    <property type="match status" value="1"/>
</dbReference>
<dbReference type="EMBL" id="LR899009">
    <property type="protein sequence ID" value="CAD7079136.1"/>
    <property type="molecule type" value="Genomic_DNA"/>
</dbReference>
<evidence type="ECO:0000256" key="8">
    <source>
        <dbReference type="SAM" id="Phobius"/>
    </source>
</evidence>
<accession>A0A7R8UE52</accession>
<evidence type="ECO:0000256" key="4">
    <source>
        <dbReference type="ARBA" id="ARBA00022847"/>
    </source>
</evidence>
<evidence type="ECO:0000313" key="10">
    <source>
        <dbReference type="EMBL" id="CAD7079136.1"/>
    </source>
</evidence>
<feature type="transmembrane region" description="Helical" evidence="8">
    <location>
        <begin position="380"/>
        <end position="403"/>
    </location>
</feature>
<evidence type="ECO:0000313" key="11">
    <source>
        <dbReference type="Proteomes" id="UP000594454"/>
    </source>
</evidence>
<feature type="transmembrane region" description="Helical" evidence="8">
    <location>
        <begin position="92"/>
        <end position="112"/>
    </location>
</feature>
<feature type="transmembrane region" description="Helical" evidence="8">
    <location>
        <begin position="118"/>
        <end position="145"/>
    </location>
</feature>
<feature type="compositionally biased region" description="Basic and acidic residues" evidence="7">
    <location>
        <begin position="462"/>
        <end position="478"/>
    </location>
</feature>
<feature type="transmembrane region" description="Helical" evidence="8">
    <location>
        <begin position="186"/>
        <end position="206"/>
    </location>
</feature>
<feature type="transmembrane region" description="Helical" evidence="8">
    <location>
        <begin position="325"/>
        <end position="345"/>
    </location>
</feature>
<dbReference type="Gene3D" id="1.20.1250.20">
    <property type="entry name" value="MFS general substrate transporter like domains"/>
    <property type="match status" value="2"/>
</dbReference>
<dbReference type="InterPro" id="IPR050382">
    <property type="entry name" value="MFS_Na/Anion_cotransporter"/>
</dbReference>
<evidence type="ECO:0000259" key="9">
    <source>
        <dbReference type="PROSITE" id="PS50850"/>
    </source>
</evidence>
<dbReference type="OrthoDB" id="2985014at2759"/>
<comment type="subcellular location">
    <subcellularLocation>
        <location evidence="1">Membrane</location>
        <topology evidence="1">Multi-pass membrane protein</topology>
    </subcellularLocation>
</comment>
<feature type="domain" description="Major facilitator superfamily (MFS) profile" evidence="9">
    <location>
        <begin position="1"/>
        <end position="442"/>
    </location>
</feature>
<dbReference type="GO" id="GO:0016020">
    <property type="term" value="C:membrane"/>
    <property type="evidence" value="ECO:0007669"/>
    <property type="project" value="UniProtKB-SubCell"/>
</dbReference>
<sequence>MGFLAICNAYTMRICLSVAITQMVISKTHPPGAEVGEGECAIDDEYESESSSSGEFDWSEELQGIILSSFYWGYVVTHLPGGMLAEKFGGKYTLSLGILSTAIFTLITPVVVESGGSTALIILRVLMGAGEGTTFPALSALLASWIPLKERSKLGSLVFGGGQVGTILGTALSGLLLHHIDGWHSVFYFFGGLGVLWFIIFTLICYSNPGSHPFIKDEEKEFLERELGVLKRDRNLPPVPWKAIITSAPMLALICAQIGHDWGFFIMVTDLPKYMSDVLNFPIKENGLFSALPYAVMWIVSITTGFLGDWMITKNIMGITMSRKVFTTIAAIGPAVFTVLASYAGCSKTNSVVLFTIAMGLMGTFYPGMKVNPLDLSPNYAGTLMAIVNGIGAITGILAPYIVGVLTPNANLYEWRVVFWISFGVFVITSIVYVIWASGETQPWNNPEKMKAIQAENGEIEPEQKEANKGVSLDKIEK</sequence>
<dbReference type="InParanoid" id="A0A7R8UE52"/>
<dbReference type="FunFam" id="1.20.1250.20:FF:000512">
    <property type="entry name" value="Putative inorganic phosphate cotransporter-like Protein"/>
    <property type="match status" value="1"/>
</dbReference>
<feature type="region of interest" description="Disordered" evidence="7">
    <location>
        <begin position="451"/>
        <end position="478"/>
    </location>
</feature>
<feature type="transmembrane region" description="Helical" evidence="8">
    <location>
        <begin position="157"/>
        <end position="180"/>
    </location>
</feature>
<dbReference type="PANTHER" id="PTHR11662:SF415">
    <property type="entry name" value="AT30085P-RELATED"/>
    <property type="match status" value="1"/>
</dbReference>
<dbReference type="InterPro" id="IPR020846">
    <property type="entry name" value="MFS_dom"/>
</dbReference>
<organism evidence="10 11">
    <name type="scientific">Hermetia illucens</name>
    <name type="common">Black soldier fly</name>
    <dbReference type="NCBI Taxonomy" id="343691"/>
    <lineage>
        <taxon>Eukaryota</taxon>
        <taxon>Metazoa</taxon>
        <taxon>Ecdysozoa</taxon>
        <taxon>Arthropoda</taxon>
        <taxon>Hexapoda</taxon>
        <taxon>Insecta</taxon>
        <taxon>Pterygota</taxon>
        <taxon>Neoptera</taxon>
        <taxon>Endopterygota</taxon>
        <taxon>Diptera</taxon>
        <taxon>Brachycera</taxon>
        <taxon>Stratiomyomorpha</taxon>
        <taxon>Stratiomyidae</taxon>
        <taxon>Hermetiinae</taxon>
        <taxon>Hermetia</taxon>
    </lineage>
</organism>
<keyword evidence="6 8" id="KW-0472">Membrane</keyword>
<gene>
    <name evidence="10" type="ORF">HERILL_LOCUS2369</name>
</gene>
<dbReference type="InterPro" id="IPR011701">
    <property type="entry name" value="MFS"/>
</dbReference>
<dbReference type="GO" id="GO:0006820">
    <property type="term" value="P:monoatomic anion transport"/>
    <property type="evidence" value="ECO:0007669"/>
    <property type="project" value="TreeGrafter"/>
</dbReference>
<evidence type="ECO:0000256" key="2">
    <source>
        <dbReference type="ARBA" id="ARBA00022448"/>
    </source>
</evidence>
<dbReference type="PROSITE" id="PS50850">
    <property type="entry name" value="MFS"/>
    <property type="match status" value="1"/>
</dbReference>
<keyword evidence="4" id="KW-0769">Symport</keyword>
<dbReference type="Proteomes" id="UP000594454">
    <property type="component" value="Chromosome 1"/>
</dbReference>
<proteinExistence type="predicted"/>
<keyword evidence="3 8" id="KW-0812">Transmembrane</keyword>
<dbReference type="SUPFAM" id="SSF103473">
    <property type="entry name" value="MFS general substrate transporter"/>
    <property type="match status" value="1"/>
</dbReference>
<evidence type="ECO:0000256" key="5">
    <source>
        <dbReference type="ARBA" id="ARBA00022989"/>
    </source>
</evidence>
<dbReference type="GO" id="GO:0015293">
    <property type="term" value="F:symporter activity"/>
    <property type="evidence" value="ECO:0007669"/>
    <property type="project" value="UniProtKB-KW"/>
</dbReference>
<dbReference type="FunFam" id="1.20.1250.20:FF:000003">
    <property type="entry name" value="Solute carrier family 17 member 3"/>
    <property type="match status" value="1"/>
</dbReference>
<keyword evidence="11" id="KW-1185">Reference proteome</keyword>